<feature type="transmembrane region" description="Helical" evidence="1">
    <location>
        <begin position="295"/>
        <end position="313"/>
    </location>
</feature>
<reference evidence="3 4" key="1">
    <citation type="journal article" date="2000" name="DNA Res.">
        <title>Complete genome structure of the nitrogen-fixing symbiotic bacterium Mesorhizobium loti.</title>
        <authorList>
            <person name="Kaneko T."/>
            <person name="Nakamura Y."/>
            <person name="Sato S."/>
            <person name="Asamizu E."/>
            <person name="Kato T."/>
            <person name="Sasamoto S."/>
            <person name="Watanabe A."/>
            <person name="Idesawa K."/>
            <person name="Ishikawa A."/>
            <person name="Kawashima K."/>
            <person name="Kimura T."/>
            <person name="Kishida Y."/>
            <person name="Kiyokawa C."/>
            <person name="Kohara M."/>
            <person name="Matsumoto M."/>
            <person name="Matsuno A."/>
            <person name="Mochizuki Y."/>
            <person name="Nakayama S."/>
            <person name="Nakazaki N."/>
            <person name="Shimpo S."/>
            <person name="Sugimoto M."/>
            <person name="Takeuchi C."/>
            <person name="Yamada M."/>
            <person name="Tabata S."/>
        </authorList>
    </citation>
    <scope>NUCLEOTIDE SEQUENCE [LARGE SCALE GENOMIC DNA]</scope>
    <source>
        <strain evidence="4">LMG 29417 / CECT 9101 / MAFF 303099</strain>
    </source>
</reference>
<feature type="domain" description="EamA" evidence="2">
    <location>
        <begin position="39"/>
        <end position="171"/>
    </location>
</feature>
<dbReference type="KEGG" id="mlo:mlr0545"/>
<dbReference type="GO" id="GO:0016020">
    <property type="term" value="C:membrane"/>
    <property type="evidence" value="ECO:0007669"/>
    <property type="project" value="InterPro"/>
</dbReference>
<dbReference type="PANTHER" id="PTHR22911">
    <property type="entry name" value="ACYL-MALONYL CONDENSING ENZYME-RELATED"/>
    <property type="match status" value="1"/>
</dbReference>
<feature type="transmembrane region" description="Helical" evidence="1">
    <location>
        <begin position="36"/>
        <end position="54"/>
    </location>
</feature>
<dbReference type="Proteomes" id="UP000000552">
    <property type="component" value="Chromosome"/>
</dbReference>
<sequence length="337" mass="35598">MTNAPVLAQPFAIAVSWRAVTGLLPKQPVDALPLSPNLRGALFMMVAMVGFTLNDAITKYSSQSMNMAQVMLIRGAFASLFVGLLAWQRGALLRPGLMLQPLVAMRVLGEAGATVSFLVALAHLPIGSVSAVLQALPLAVTMGAALFFGEAVGWRRWLAIAAGFAGVMVIVRPGFDGFTIYSLWALASVACCTVRDLATRRIPQTTPTMLVSTATALAMTVVGAVLLVPMGGWTPMTGKSTALLALAAVLVLIGYQFIIMAMRSGEISFIAPFRYTALLWSILLGLIVFGDIPDMPMVVGATIVVGSGLYALYRERVVGRRRIVAETTGPAMAPDGI</sequence>
<dbReference type="EMBL" id="BA000012">
    <property type="protein sequence ID" value="BAB48110.1"/>
    <property type="molecule type" value="Genomic_DNA"/>
</dbReference>
<dbReference type="Pfam" id="PF00892">
    <property type="entry name" value="EamA"/>
    <property type="match status" value="1"/>
</dbReference>
<accession>Q98MK3</accession>
<name>Q98MK3_RHILO</name>
<keyword evidence="1" id="KW-1133">Transmembrane helix</keyword>
<dbReference type="eggNOG" id="COG0697">
    <property type="taxonomic scope" value="Bacteria"/>
</dbReference>
<feature type="transmembrane region" description="Helical" evidence="1">
    <location>
        <begin position="210"/>
        <end position="230"/>
    </location>
</feature>
<feature type="transmembrane region" description="Helical" evidence="1">
    <location>
        <begin position="132"/>
        <end position="149"/>
    </location>
</feature>
<organism evidence="3 4">
    <name type="scientific">Mesorhizobium japonicum (strain LMG 29417 / CECT 9101 / MAFF 303099)</name>
    <name type="common">Mesorhizobium loti (strain MAFF 303099)</name>
    <dbReference type="NCBI Taxonomy" id="266835"/>
    <lineage>
        <taxon>Bacteria</taxon>
        <taxon>Pseudomonadati</taxon>
        <taxon>Pseudomonadota</taxon>
        <taxon>Alphaproteobacteria</taxon>
        <taxon>Hyphomicrobiales</taxon>
        <taxon>Phyllobacteriaceae</taxon>
        <taxon>Mesorhizobium</taxon>
    </lineage>
</organism>
<dbReference type="AlphaFoldDB" id="Q98MK3"/>
<dbReference type="PANTHER" id="PTHR22911:SF135">
    <property type="entry name" value="BLR4310 PROTEIN"/>
    <property type="match status" value="1"/>
</dbReference>
<dbReference type="InterPro" id="IPR037185">
    <property type="entry name" value="EmrE-like"/>
</dbReference>
<proteinExistence type="predicted"/>
<feature type="transmembrane region" description="Helical" evidence="1">
    <location>
        <begin position="66"/>
        <end position="87"/>
    </location>
</feature>
<evidence type="ECO:0000256" key="1">
    <source>
        <dbReference type="SAM" id="Phobius"/>
    </source>
</evidence>
<dbReference type="SUPFAM" id="SSF103481">
    <property type="entry name" value="Multidrug resistance efflux transporter EmrE"/>
    <property type="match status" value="2"/>
</dbReference>
<keyword evidence="1" id="KW-0472">Membrane</keyword>
<evidence type="ECO:0000259" key="2">
    <source>
        <dbReference type="Pfam" id="PF00892"/>
    </source>
</evidence>
<keyword evidence="1" id="KW-0812">Transmembrane</keyword>
<feature type="transmembrane region" description="Helical" evidence="1">
    <location>
        <begin position="107"/>
        <end position="126"/>
    </location>
</feature>
<dbReference type="InterPro" id="IPR000620">
    <property type="entry name" value="EamA_dom"/>
</dbReference>
<feature type="transmembrane region" description="Helical" evidence="1">
    <location>
        <begin position="269"/>
        <end position="289"/>
    </location>
</feature>
<dbReference type="HOGENOM" id="CLU_032828_2_0_5"/>
<protein>
    <submittedName>
        <fullName evidence="3">Mlr0545 protein</fullName>
    </submittedName>
</protein>
<evidence type="ECO:0000313" key="4">
    <source>
        <dbReference type="Proteomes" id="UP000000552"/>
    </source>
</evidence>
<feature type="transmembrane region" description="Helical" evidence="1">
    <location>
        <begin position="242"/>
        <end position="262"/>
    </location>
</feature>
<gene>
    <name evidence="3" type="ordered locus">mlr0545</name>
</gene>
<evidence type="ECO:0000313" key="3">
    <source>
        <dbReference type="EMBL" id="BAB48110.1"/>
    </source>
</evidence>